<reference evidence="10 11" key="1">
    <citation type="journal article" date="2015" name="Genome Announc.">
        <title>Expanding the biotechnology potential of lactobacilli through comparative genomics of 213 strains and associated genera.</title>
        <authorList>
            <person name="Sun Z."/>
            <person name="Harris H.M."/>
            <person name="McCann A."/>
            <person name="Guo C."/>
            <person name="Argimon S."/>
            <person name="Zhang W."/>
            <person name="Yang X."/>
            <person name="Jeffery I.B."/>
            <person name="Cooney J.C."/>
            <person name="Kagawa T.F."/>
            <person name="Liu W."/>
            <person name="Song Y."/>
            <person name="Salvetti E."/>
            <person name="Wrobel A."/>
            <person name="Rasinkangas P."/>
            <person name="Parkhill J."/>
            <person name="Rea M.C."/>
            <person name="O'Sullivan O."/>
            <person name="Ritari J."/>
            <person name="Douillard F.P."/>
            <person name="Paul Ross R."/>
            <person name="Yang R."/>
            <person name="Briner A.E."/>
            <person name="Felis G.E."/>
            <person name="de Vos W.M."/>
            <person name="Barrangou R."/>
            <person name="Klaenhammer T.R."/>
            <person name="Caufield P.W."/>
            <person name="Cui Y."/>
            <person name="Zhang H."/>
            <person name="O'Toole P.W."/>
        </authorList>
    </citation>
    <scope>NUCLEOTIDE SEQUENCE [LARGE SCALE GENOMIC DNA]</scope>
    <source>
        <strain evidence="10 11">DSM 20605</strain>
    </source>
</reference>
<dbReference type="OrthoDB" id="2139724at2"/>
<dbReference type="SUPFAM" id="SSF102829">
    <property type="entry name" value="Cell division protein ZapA-like"/>
    <property type="match status" value="1"/>
</dbReference>
<evidence type="ECO:0000256" key="5">
    <source>
        <dbReference type="ARBA" id="ARBA00023210"/>
    </source>
</evidence>
<dbReference type="GO" id="GO:0000917">
    <property type="term" value="P:division septum assembly"/>
    <property type="evidence" value="ECO:0007669"/>
    <property type="project" value="UniProtKB-KW"/>
</dbReference>
<proteinExistence type="predicted"/>
<keyword evidence="4" id="KW-0132">Cell division</keyword>
<comment type="function">
    <text evidence="7">Activator of cell division through the inhibition of FtsZ GTPase activity, therefore promoting FtsZ assembly into bundles of protofilaments necessary for the formation of the division Z ring. It is recruited early at mid-cell but it is not essential for cell division.</text>
</comment>
<comment type="subunit">
    <text evidence="8">Homodimer. Interacts with FtsZ.</text>
</comment>
<comment type="caution">
    <text evidence="10">The sequence shown here is derived from an EMBL/GenBank/DDBJ whole genome shotgun (WGS) entry which is preliminary data.</text>
</comment>
<evidence type="ECO:0000313" key="11">
    <source>
        <dbReference type="Proteomes" id="UP000051576"/>
    </source>
</evidence>
<dbReference type="Pfam" id="PF05164">
    <property type="entry name" value="ZapA"/>
    <property type="match status" value="1"/>
</dbReference>
<dbReference type="eggNOG" id="COG3027">
    <property type="taxonomic scope" value="Bacteria"/>
</dbReference>
<comment type="subcellular location">
    <subcellularLocation>
        <location evidence="1">Cytoplasm</location>
    </subcellularLocation>
</comment>
<evidence type="ECO:0000256" key="7">
    <source>
        <dbReference type="ARBA" id="ARBA00024910"/>
    </source>
</evidence>
<evidence type="ECO:0000256" key="9">
    <source>
        <dbReference type="ARBA" id="ARBA00033158"/>
    </source>
</evidence>
<organism evidence="10 11">
    <name type="scientific">Liquorilactobacillus vini DSM 20605</name>
    <dbReference type="NCBI Taxonomy" id="1133569"/>
    <lineage>
        <taxon>Bacteria</taxon>
        <taxon>Bacillati</taxon>
        <taxon>Bacillota</taxon>
        <taxon>Bacilli</taxon>
        <taxon>Lactobacillales</taxon>
        <taxon>Lactobacillaceae</taxon>
        <taxon>Liquorilactobacillus</taxon>
    </lineage>
</organism>
<evidence type="ECO:0000313" key="10">
    <source>
        <dbReference type="EMBL" id="KRM88904.1"/>
    </source>
</evidence>
<evidence type="ECO:0000256" key="8">
    <source>
        <dbReference type="ARBA" id="ARBA00026068"/>
    </source>
</evidence>
<dbReference type="PANTHER" id="PTHR34981">
    <property type="entry name" value="CELL DIVISION PROTEIN ZAPA"/>
    <property type="match status" value="1"/>
</dbReference>
<keyword evidence="11" id="KW-1185">Reference proteome</keyword>
<dbReference type="AlphaFoldDB" id="A0A0R2CAY5"/>
<evidence type="ECO:0000256" key="1">
    <source>
        <dbReference type="ARBA" id="ARBA00004496"/>
    </source>
</evidence>
<dbReference type="STRING" id="1133569.FD21_GL000623"/>
<dbReference type="PATRIC" id="fig|1133569.4.peg.667"/>
<dbReference type="GO" id="GO:0043093">
    <property type="term" value="P:FtsZ-dependent cytokinesis"/>
    <property type="evidence" value="ECO:0007669"/>
    <property type="project" value="TreeGrafter"/>
</dbReference>
<sequence length="91" mass="10141">MSEGKKRFKAQINGKSYVIVGNSSDEHLTAVVKVVNQQLKEIKRLMPSISDEKAAILLAINAVSDQLYKQAELLKYQQPHNQQSSNDKAGE</sequence>
<dbReference type="PANTHER" id="PTHR34981:SF1">
    <property type="entry name" value="CELL DIVISION PROTEIN ZAPA"/>
    <property type="match status" value="1"/>
</dbReference>
<gene>
    <name evidence="10" type="ORF">FD21_GL000623</name>
</gene>
<evidence type="ECO:0000256" key="4">
    <source>
        <dbReference type="ARBA" id="ARBA00022618"/>
    </source>
</evidence>
<dbReference type="Gene3D" id="6.10.250.790">
    <property type="match status" value="1"/>
</dbReference>
<evidence type="ECO:0000256" key="6">
    <source>
        <dbReference type="ARBA" id="ARBA00023306"/>
    </source>
</evidence>
<dbReference type="InterPro" id="IPR007838">
    <property type="entry name" value="Cell_div_ZapA-like"/>
</dbReference>
<dbReference type="GO" id="GO:0000921">
    <property type="term" value="P:septin ring assembly"/>
    <property type="evidence" value="ECO:0007669"/>
    <property type="project" value="TreeGrafter"/>
</dbReference>
<dbReference type="GO" id="GO:0005829">
    <property type="term" value="C:cytosol"/>
    <property type="evidence" value="ECO:0007669"/>
    <property type="project" value="TreeGrafter"/>
</dbReference>
<dbReference type="EMBL" id="AYYX01000018">
    <property type="protein sequence ID" value="KRM88904.1"/>
    <property type="molecule type" value="Genomic_DNA"/>
</dbReference>
<dbReference type="GO" id="GO:0030428">
    <property type="term" value="C:cell septum"/>
    <property type="evidence" value="ECO:0007669"/>
    <property type="project" value="TreeGrafter"/>
</dbReference>
<evidence type="ECO:0000256" key="3">
    <source>
        <dbReference type="ARBA" id="ARBA00022490"/>
    </source>
</evidence>
<protein>
    <recommendedName>
        <fullName evidence="2">Cell division protein ZapA</fullName>
    </recommendedName>
    <alternativeName>
        <fullName evidence="9">Z ring-associated protein ZapA</fullName>
    </alternativeName>
</protein>
<keyword evidence="5" id="KW-0717">Septation</keyword>
<evidence type="ECO:0000256" key="2">
    <source>
        <dbReference type="ARBA" id="ARBA00015195"/>
    </source>
</evidence>
<dbReference type="GO" id="GO:0032153">
    <property type="term" value="C:cell division site"/>
    <property type="evidence" value="ECO:0007669"/>
    <property type="project" value="TreeGrafter"/>
</dbReference>
<dbReference type="Proteomes" id="UP000051576">
    <property type="component" value="Unassembled WGS sequence"/>
</dbReference>
<accession>A0A0R2CAY5</accession>
<dbReference type="InterPro" id="IPR036192">
    <property type="entry name" value="Cell_div_ZapA-like_sf"/>
</dbReference>
<keyword evidence="6" id="KW-0131">Cell cycle</keyword>
<name>A0A0R2CAY5_9LACO</name>
<dbReference type="InterPro" id="IPR053712">
    <property type="entry name" value="Bac_CellDiv_Activator"/>
</dbReference>
<keyword evidence="3" id="KW-0963">Cytoplasm</keyword>
<dbReference type="RefSeq" id="WP_010579479.1">
    <property type="nucleotide sequence ID" value="NZ_AHYZ01000012.1"/>
</dbReference>